<keyword evidence="1" id="KW-0032">Aminotransferase</keyword>
<organism evidence="3 4">
    <name type="scientific">Candidatus Wirthbacteria bacterium CG2_30_54_11</name>
    <dbReference type="NCBI Taxonomy" id="1817892"/>
    <lineage>
        <taxon>Bacteria</taxon>
        <taxon>Candidatus Wirthbacteria</taxon>
    </lineage>
</organism>
<dbReference type="PROSITE" id="PS00105">
    <property type="entry name" value="AA_TRANSFER_CLASS_1"/>
    <property type="match status" value="1"/>
</dbReference>
<dbReference type="CDD" id="cd00609">
    <property type="entry name" value="AAT_like"/>
    <property type="match status" value="1"/>
</dbReference>
<proteinExistence type="inferred from homology"/>
<evidence type="ECO:0000259" key="2">
    <source>
        <dbReference type="Pfam" id="PF00155"/>
    </source>
</evidence>
<dbReference type="Proteomes" id="UP000183245">
    <property type="component" value="Unassembled WGS sequence"/>
</dbReference>
<name>A0A1J5IXF3_9BACT</name>
<dbReference type="EC" id="2.6.1.-" evidence="1"/>
<accession>A0A1J5IXF3</accession>
<dbReference type="InterPro" id="IPR015424">
    <property type="entry name" value="PyrdxlP-dep_Trfase"/>
</dbReference>
<dbReference type="STRING" id="1817892.AUK40_02430"/>
<dbReference type="Pfam" id="PF00155">
    <property type="entry name" value="Aminotran_1_2"/>
    <property type="match status" value="1"/>
</dbReference>
<feature type="domain" description="Aminotransferase class I/classII large" evidence="2">
    <location>
        <begin position="15"/>
        <end position="380"/>
    </location>
</feature>
<dbReference type="InterPro" id="IPR004838">
    <property type="entry name" value="NHTrfase_class1_PyrdxlP-BS"/>
</dbReference>
<sequence>MFELGTQYRKEGKQPIDLSIGNPDIRPPEIYYSTLSDIIASRHSSSDNMHKYMPNAGYLDTREVVARDLEPRLGSSFSAADIVMTAGAANALDVSLMTIIEPGVQDEVIVVAPCFVEYQNYIENNRGRQVLVHASIDFDLDLDALESAITSRTRALIINSPNNPTGRIYSEETLRALGDLLDRKNQEYGIEIIVLEDAPYDRLVFGSVRYESLMMWYRGTIYLTSFSKSLGLAGERIGYLAMHPQIGQDDETRQIFRAALGTNLRTRVVNAPGLQQKVIAKIGLNQSIPVGEYESRVNRLADTLESLGFPLVRPQGAFYLFPQLPDRFASEEAFRALAHSGEDPLLYTPGRFFGGMEYDRYIRLAACASSADVERGCEKLKRIANAP</sequence>
<dbReference type="PANTHER" id="PTHR42691:SF1">
    <property type="entry name" value="ASPARTATE AMINOTRANSFERASE YHDR-RELATED"/>
    <property type="match status" value="1"/>
</dbReference>
<dbReference type="AlphaFoldDB" id="A0A1J5IXF3"/>
<comment type="cofactor">
    <cofactor evidence="1">
        <name>pyridoxal 5'-phosphate</name>
        <dbReference type="ChEBI" id="CHEBI:597326"/>
    </cofactor>
</comment>
<evidence type="ECO:0000256" key="1">
    <source>
        <dbReference type="RuleBase" id="RU000481"/>
    </source>
</evidence>
<reference evidence="3 4" key="1">
    <citation type="journal article" date="2016" name="Environ. Microbiol.">
        <title>Genomic resolution of a cold subsurface aquifer community provides metabolic insights for novel microbes adapted to high CO concentrations.</title>
        <authorList>
            <person name="Probst A.J."/>
            <person name="Castelle C.J."/>
            <person name="Singh A."/>
            <person name="Brown C.T."/>
            <person name="Anantharaman K."/>
            <person name="Sharon I."/>
            <person name="Hug L.A."/>
            <person name="Burstein D."/>
            <person name="Emerson J.B."/>
            <person name="Thomas B.C."/>
            <person name="Banfield J.F."/>
        </authorList>
    </citation>
    <scope>NUCLEOTIDE SEQUENCE [LARGE SCALE GENOMIC DNA]</scope>
    <source>
        <strain evidence="3">CG2_30_54_11</strain>
    </source>
</reference>
<keyword evidence="1" id="KW-0808">Transferase</keyword>
<dbReference type="InterPro" id="IPR004839">
    <property type="entry name" value="Aminotransferase_I/II_large"/>
</dbReference>
<comment type="caution">
    <text evidence="3">The sequence shown here is derived from an EMBL/GenBank/DDBJ whole genome shotgun (WGS) entry which is preliminary data.</text>
</comment>
<dbReference type="EMBL" id="MNZT01000046">
    <property type="protein sequence ID" value="OIP97839.1"/>
    <property type="molecule type" value="Genomic_DNA"/>
</dbReference>
<dbReference type="GO" id="GO:0008483">
    <property type="term" value="F:transaminase activity"/>
    <property type="evidence" value="ECO:0007669"/>
    <property type="project" value="UniProtKB-KW"/>
</dbReference>
<dbReference type="Gene3D" id="3.40.640.10">
    <property type="entry name" value="Type I PLP-dependent aspartate aminotransferase-like (Major domain)"/>
    <property type="match status" value="1"/>
</dbReference>
<evidence type="ECO:0000313" key="3">
    <source>
        <dbReference type="EMBL" id="OIP97839.1"/>
    </source>
</evidence>
<protein>
    <recommendedName>
        <fullName evidence="1">Aminotransferase</fullName>
        <ecNumber evidence="1">2.6.1.-</ecNumber>
    </recommendedName>
</protein>
<evidence type="ECO:0000313" key="4">
    <source>
        <dbReference type="Proteomes" id="UP000183245"/>
    </source>
</evidence>
<dbReference type="GO" id="GO:0030170">
    <property type="term" value="F:pyridoxal phosphate binding"/>
    <property type="evidence" value="ECO:0007669"/>
    <property type="project" value="InterPro"/>
</dbReference>
<dbReference type="PANTHER" id="PTHR42691">
    <property type="entry name" value="ASPARTATE AMINOTRANSFERASE YHDR-RELATED"/>
    <property type="match status" value="1"/>
</dbReference>
<dbReference type="InterPro" id="IPR015421">
    <property type="entry name" value="PyrdxlP-dep_Trfase_major"/>
</dbReference>
<dbReference type="SUPFAM" id="SSF53383">
    <property type="entry name" value="PLP-dependent transferases"/>
    <property type="match status" value="1"/>
</dbReference>
<comment type="similarity">
    <text evidence="1">Belongs to the class-I pyridoxal-phosphate-dependent aminotransferase family.</text>
</comment>
<gene>
    <name evidence="3" type="ORF">AUK40_02430</name>
</gene>